<dbReference type="CDD" id="cd03673">
    <property type="entry name" value="NUDIX_Ap6A_hydrolase"/>
    <property type="match status" value="1"/>
</dbReference>
<organism evidence="3 4">
    <name type="scientific">Bifidobacterium [indicum] DSM 20214 = LMG 11587</name>
    <dbReference type="NCBI Taxonomy" id="1341694"/>
    <lineage>
        <taxon>Bacteria</taxon>
        <taxon>Bacillati</taxon>
        <taxon>Actinomycetota</taxon>
        <taxon>Actinomycetes</taxon>
        <taxon>Bifidobacteriales</taxon>
        <taxon>Bifidobacteriaceae</taxon>
        <taxon>Bifidobacterium</taxon>
    </lineage>
</organism>
<sequence length="360" mass="40178">MSQSVEAAGAILYRSRQDFRGWMKFSDDGRPPAGTSPRAALDDLELCLVHRPKYDDWSWPKGKLENRETHMHAALREVGEETGQIARLGPYLTDVEYPLESEGRRSSSRGGRLKHIRYWMATPAGEDRAERQRTLMGPIHKPRVKEVDQIRWVSVQTARGLLTHHSDRAVLAAFIDRVDEGALNARQFIIVRHGKAVPRKEWTGRDADRPITPKGAAASYALARELVVFAPDLALSSPWVRCVQTLRPYTDEANMHLTTAGCLTESAFKRNPTQAVKWMDDQMADLLSLGDRTAMVCMHRPVLGGIFEHLRGLCNSKGMAKRLPEGSPFMPTGSAIVLSLTGDPAHPSIIDVQKVTPIVY</sequence>
<dbReference type="PANTHER" id="PTHR21340:SF0">
    <property type="entry name" value="BIS(5'-NUCLEOSYL)-TETRAPHOSPHATASE [ASYMMETRICAL]"/>
    <property type="match status" value="1"/>
</dbReference>
<gene>
    <name evidence="3" type="ORF">BINDI_1271</name>
</gene>
<dbReference type="GO" id="GO:0006754">
    <property type="term" value="P:ATP biosynthetic process"/>
    <property type="evidence" value="ECO:0007669"/>
    <property type="project" value="TreeGrafter"/>
</dbReference>
<dbReference type="EMBL" id="CP006018">
    <property type="protein sequence ID" value="AIC92526.1"/>
    <property type="molecule type" value="Genomic_DNA"/>
</dbReference>
<dbReference type="PANTHER" id="PTHR21340">
    <property type="entry name" value="DIADENOSINE 5,5-P1,P4-TETRAPHOSPHATE PYROPHOSPHOHYDROLASE MUTT"/>
    <property type="match status" value="1"/>
</dbReference>
<dbReference type="Gene3D" id="3.90.79.10">
    <property type="entry name" value="Nucleoside Triphosphate Pyrophosphohydrolase"/>
    <property type="match status" value="1"/>
</dbReference>
<dbReference type="SUPFAM" id="SSF53254">
    <property type="entry name" value="Phosphoglycerate mutase-like"/>
    <property type="match status" value="1"/>
</dbReference>
<dbReference type="Gene3D" id="3.40.50.1240">
    <property type="entry name" value="Phosphoglycerate mutase-like"/>
    <property type="match status" value="1"/>
</dbReference>
<name>A0A087VW35_9BIFI</name>
<dbReference type="GO" id="GO:0035539">
    <property type="term" value="F:8-oxo-7,8-dihydrodeoxyguanosine triphosphate pyrophosphatase activity"/>
    <property type="evidence" value="ECO:0007669"/>
    <property type="project" value="UniProtKB-EC"/>
</dbReference>
<dbReference type="SMART" id="SM00855">
    <property type="entry name" value="PGAM"/>
    <property type="match status" value="1"/>
</dbReference>
<protein>
    <submittedName>
        <fullName evidence="3">Hydrolase, NUDIX family</fullName>
        <ecNumber evidence="3">3.6.1.55</ecNumber>
    </submittedName>
</protein>
<dbReference type="PROSITE" id="PS51462">
    <property type="entry name" value="NUDIX"/>
    <property type="match status" value="1"/>
</dbReference>
<evidence type="ECO:0000313" key="4">
    <source>
        <dbReference type="Proteomes" id="UP000028569"/>
    </source>
</evidence>
<dbReference type="Pfam" id="PF00300">
    <property type="entry name" value="His_Phos_1"/>
    <property type="match status" value="1"/>
</dbReference>
<dbReference type="Proteomes" id="UP000028569">
    <property type="component" value="Chromosome"/>
</dbReference>
<evidence type="ECO:0000256" key="1">
    <source>
        <dbReference type="ARBA" id="ARBA00022801"/>
    </source>
</evidence>
<accession>A0A087VW35</accession>
<evidence type="ECO:0000313" key="3">
    <source>
        <dbReference type="EMBL" id="AIC92526.1"/>
    </source>
</evidence>
<dbReference type="EC" id="3.6.1.55" evidence="3"/>
<dbReference type="SUPFAM" id="SSF55811">
    <property type="entry name" value="Nudix"/>
    <property type="match status" value="1"/>
</dbReference>
<keyword evidence="4" id="KW-1185">Reference proteome</keyword>
<dbReference type="InterPro" id="IPR051325">
    <property type="entry name" value="Nudix_hydrolase_domain"/>
</dbReference>
<dbReference type="HOGENOM" id="CLU_048989_1_0_11"/>
<dbReference type="RefSeq" id="WP_033491132.1">
    <property type="nucleotide sequence ID" value="NZ_CP006018.1"/>
</dbReference>
<dbReference type="PROSITE" id="PS00893">
    <property type="entry name" value="NUDIX_BOX"/>
    <property type="match status" value="1"/>
</dbReference>
<keyword evidence="1 3" id="KW-0378">Hydrolase</keyword>
<dbReference type="KEGG" id="bii:BINDI_1271"/>
<reference evidence="3 4" key="1">
    <citation type="journal article" date="2014" name="Appl. Environ. Microbiol.">
        <title>Genomic encyclopedia of type strains of the genus Bifidobacterium.</title>
        <authorList>
            <person name="Milani C."/>
            <person name="Lugli G.A."/>
            <person name="Duranti S."/>
            <person name="Turroni F."/>
            <person name="Bottacini F."/>
            <person name="Mangifesta M."/>
            <person name="Sanchez B."/>
            <person name="Viappiani A."/>
            <person name="Mancabelli L."/>
            <person name="Taminiau B."/>
            <person name="Delcenserie V."/>
            <person name="Barrangou R."/>
            <person name="Margolles A."/>
            <person name="van Sinderen D."/>
            <person name="Ventura M."/>
        </authorList>
    </citation>
    <scope>NUCLEOTIDE SEQUENCE [LARGE SCALE GENOMIC DNA]</scope>
    <source>
        <strain evidence="3 4">LMG 11587</strain>
    </source>
</reference>
<dbReference type="InterPro" id="IPR013078">
    <property type="entry name" value="His_Pase_superF_clade-1"/>
</dbReference>
<evidence type="ECO:0000259" key="2">
    <source>
        <dbReference type="PROSITE" id="PS51462"/>
    </source>
</evidence>
<dbReference type="InterPro" id="IPR015797">
    <property type="entry name" value="NUDIX_hydrolase-like_dom_sf"/>
</dbReference>
<proteinExistence type="predicted"/>
<feature type="domain" description="Nudix hydrolase" evidence="2">
    <location>
        <begin position="28"/>
        <end position="176"/>
    </location>
</feature>
<dbReference type="GO" id="GO:0004081">
    <property type="term" value="F:bis(5'-nucleosyl)-tetraphosphatase (asymmetrical) activity"/>
    <property type="evidence" value="ECO:0007669"/>
    <property type="project" value="TreeGrafter"/>
</dbReference>
<dbReference type="AlphaFoldDB" id="A0A087VW35"/>
<dbReference type="CDD" id="cd07040">
    <property type="entry name" value="HP"/>
    <property type="match status" value="1"/>
</dbReference>
<dbReference type="Pfam" id="PF00293">
    <property type="entry name" value="NUDIX"/>
    <property type="match status" value="1"/>
</dbReference>
<dbReference type="InterPro" id="IPR020084">
    <property type="entry name" value="NUDIX_hydrolase_CS"/>
</dbReference>
<dbReference type="InterPro" id="IPR000086">
    <property type="entry name" value="NUDIX_hydrolase_dom"/>
</dbReference>
<dbReference type="InterPro" id="IPR029033">
    <property type="entry name" value="His_PPase_superfam"/>
</dbReference>
<dbReference type="GO" id="GO:0006167">
    <property type="term" value="P:AMP biosynthetic process"/>
    <property type="evidence" value="ECO:0007669"/>
    <property type="project" value="TreeGrafter"/>
</dbReference>